<dbReference type="InterPro" id="IPR015798">
    <property type="entry name" value="Cu_amine_oxidase_C"/>
</dbReference>
<proteinExistence type="inferred from homology"/>
<feature type="modified residue" description="2',4',5'-topaquinone" evidence="14">
    <location>
        <position position="790"/>
    </location>
</feature>
<evidence type="ECO:0000256" key="7">
    <source>
        <dbReference type="ARBA" id="ARBA00022772"/>
    </source>
</evidence>
<evidence type="ECO:0000256" key="13">
    <source>
        <dbReference type="PIRSR" id="PIRSR600269-50"/>
    </source>
</evidence>
<dbReference type="EC" id="1.4.3.-" evidence="15"/>
<dbReference type="InterPro" id="IPR015802">
    <property type="entry name" value="Cu_amine_oxidase_N3"/>
</dbReference>
<comment type="caution">
    <text evidence="21">The sequence shown here is derived from an EMBL/GenBank/DDBJ whole genome shotgun (WGS) entry which is preliminary data.</text>
</comment>
<dbReference type="EMBL" id="NCSJ02000001">
    <property type="protein sequence ID" value="RFU36231.1"/>
    <property type="molecule type" value="Genomic_DNA"/>
</dbReference>
<evidence type="ECO:0000259" key="19">
    <source>
        <dbReference type="Pfam" id="PF02727"/>
    </source>
</evidence>
<feature type="active site" description="Schiff-base intermediate with substrate; via topaquinone" evidence="13">
    <location>
        <position position="790"/>
    </location>
</feature>
<dbReference type="Pfam" id="PF01179">
    <property type="entry name" value="Cu_amine_oxid"/>
    <property type="match status" value="1"/>
</dbReference>
<comment type="similarity">
    <text evidence="4 15">Belongs to the copper/topaquinone oxidase family.</text>
</comment>
<dbReference type="InterPro" id="IPR036460">
    <property type="entry name" value="Cu_amine_oxidase_C_sf"/>
</dbReference>
<evidence type="ECO:0000259" key="20">
    <source>
        <dbReference type="Pfam" id="PF02728"/>
    </source>
</evidence>
<protein>
    <recommendedName>
        <fullName evidence="15">Amine oxidase</fullName>
        <ecNumber evidence="15">1.4.3.-</ecNumber>
    </recommendedName>
</protein>
<dbReference type="Gene3D" id="3.10.450.40">
    <property type="match status" value="2"/>
</dbReference>
<dbReference type="InterPro" id="IPR036514">
    <property type="entry name" value="SGNH_hydro_sf"/>
</dbReference>
<evidence type="ECO:0000256" key="5">
    <source>
        <dbReference type="ARBA" id="ARBA00011738"/>
    </source>
</evidence>
<keyword evidence="8 15" id="KW-0560">Oxidoreductase</keyword>
<reference evidence="21 22" key="1">
    <citation type="submission" date="2018-05" db="EMBL/GenBank/DDBJ databases">
        <title>Draft genome sequence of Scytalidium lignicola DSM 105466, a ubiquitous saprotrophic fungus.</title>
        <authorList>
            <person name="Buettner E."/>
            <person name="Gebauer A.M."/>
            <person name="Hofrichter M."/>
            <person name="Liers C."/>
            <person name="Kellner H."/>
        </authorList>
    </citation>
    <scope>NUCLEOTIDE SEQUENCE [LARGE SCALE GENOMIC DNA]</scope>
    <source>
        <strain evidence="21 22">DSM 105466</strain>
    </source>
</reference>
<dbReference type="SUPFAM" id="SSF54416">
    <property type="entry name" value="Amine oxidase N-terminal region"/>
    <property type="match status" value="2"/>
</dbReference>
<dbReference type="InterPro" id="IPR015800">
    <property type="entry name" value="Cu_amine_oxidase_N2"/>
</dbReference>
<evidence type="ECO:0000256" key="10">
    <source>
        <dbReference type="ARBA" id="ARBA00023157"/>
    </source>
</evidence>
<keyword evidence="17" id="KW-0732">Signal</keyword>
<accession>A0A3E2HTL5</accession>
<organism evidence="21 22">
    <name type="scientific">Scytalidium lignicola</name>
    <name type="common">Hyphomycete</name>
    <dbReference type="NCBI Taxonomy" id="5539"/>
    <lineage>
        <taxon>Eukaryota</taxon>
        <taxon>Fungi</taxon>
        <taxon>Dikarya</taxon>
        <taxon>Ascomycota</taxon>
        <taxon>Pezizomycotina</taxon>
        <taxon>Leotiomycetes</taxon>
        <taxon>Leotiomycetes incertae sedis</taxon>
        <taxon>Scytalidium</taxon>
    </lineage>
</organism>
<name>A0A3E2HTL5_SCYLI</name>
<evidence type="ECO:0000256" key="2">
    <source>
        <dbReference type="ARBA" id="ARBA00001936"/>
    </source>
</evidence>
<dbReference type="Proteomes" id="UP000258309">
    <property type="component" value="Unassembled WGS sequence"/>
</dbReference>
<keyword evidence="10" id="KW-1015">Disulfide bond</keyword>
<dbReference type="Gene3D" id="3.40.50.1110">
    <property type="entry name" value="SGNH hydrolase"/>
    <property type="match status" value="1"/>
</dbReference>
<evidence type="ECO:0000256" key="16">
    <source>
        <dbReference type="SAM" id="MobiDB-lite"/>
    </source>
</evidence>
<keyword evidence="7 13" id="KW-0801">TPQ</keyword>
<dbReference type="GO" id="GO:0009308">
    <property type="term" value="P:amine metabolic process"/>
    <property type="evidence" value="ECO:0007669"/>
    <property type="project" value="UniProtKB-UniRule"/>
</dbReference>
<dbReference type="Pfam" id="PF00657">
    <property type="entry name" value="Lipase_GDSL"/>
    <property type="match status" value="1"/>
</dbReference>
<evidence type="ECO:0000256" key="15">
    <source>
        <dbReference type="RuleBase" id="RU000672"/>
    </source>
</evidence>
<dbReference type="STRING" id="5539.A0A3E2HTL5"/>
<dbReference type="PANTHER" id="PTHR10638">
    <property type="entry name" value="COPPER AMINE OXIDASE"/>
    <property type="match status" value="1"/>
</dbReference>
<dbReference type="GO" id="GO:0016788">
    <property type="term" value="F:hydrolase activity, acting on ester bonds"/>
    <property type="evidence" value="ECO:0007669"/>
    <property type="project" value="InterPro"/>
</dbReference>
<evidence type="ECO:0000256" key="17">
    <source>
        <dbReference type="SAM" id="SignalP"/>
    </source>
</evidence>
<feature type="active site" description="Proton acceptor" evidence="13">
    <location>
        <position position="706"/>
    </location>
</feature>
<evidence type="ECO:0000256" key="11">
    <source>
        <dbReference type="ARBA" id="ARBA00023211"/>
    </source>
</evidence>
<feature type="non-terminal residue" evidence="21">
    <location>
        <position position="1078"/>
    </location>
</feature>
<dbReference type="FunFam" id="3.10.450.40:FF:000014">
    <property type="entry name" value="Peroxisomal primary amine oxidase"/>
    <property type="match status" value="1"/>
</dbReference>
<dbReference type="GO" id="GO:0008131">
    <property type="term" value="F:primary methylamine oxidase activity"/>
    <property type="evidence" value="ECO:0007669"/>
    <property type="project" value="UniProtKB-EC"/>
</dbReference>
<dbReference type="AlphaFoldDB" id="A0A3E2HTL5"/>
<evidence type="ECO:0000313" key="22">
    <source>
        <dbReference type="Proteomes" id="UP000258309"/>
    </source>
</evidence>
<dbReference type="GO" id="GO:0005507">
    <property type="term" value="F:copper ion binding"/>
    <property type="evidence" value="ECO:0007669"/>
    <property type="project" value="InterPro"/>
</dbReference>
<gene>
    <name evidence="21" type="ORF">B7463_g2</name>
</gene>
<dbReference type="InterPro" id="IPR016182">
    <property type="entry name" value="Cu_amine_oxidase_N-reg"/>
</dbReference>
<feature type="domain" description="Copper amine oxidase catalytic" evidence="18">
    <location>
        <begin position="629"/>
        <end position="1040"/>
    </location>
</feature>
<feature type="domain" description="Copper amine oxidase N3-terminal" evidence="20">
    <location>
        <begin position="504"/>
        <end position="603"/>
    </location>
</feature>
<dbReference type="GO" id="GO:0048038">
    <property type="term" value="F:quinone binding"/>
    <property type="evidence" value="ECO:0007669"/>
    <property type="project" value="InterPro"/>
</dbReference>
<keyword evidence="22" id="KW-1185">Reference proteome</keyword>
<dbReference type="SUPFAM" id="SSF52266">
    <property type="entry name" value="SGNH hydrolase"/>
    <property type="match status" value="1"/>
</dbReference>
<dbReference type="OrthoDB" id="5379943at2759"/>
<dbReference type="InterPro" id="IPR049947">
    <property type="entry name" value="Cu_Am_Ox_Cu-bd"/>
</dbReference>
<dbReference type="NCBIfam" id="NF008559">
    <property type="entry name" value="PRK11504.1"/>
    <property type="match status" value="1"/>
</dbReference>
<dbReference type="Pfam" id="PF02728">
    <property type="entry name" value="Cu_amine_oxidN3"/>
    <property type="match status" value="1"/>
</dbReference>
<evidence type="ECO:0000259" key="18">
    <source>
        <dbReference type="Pfam" id="PF01179"/>
    </source>
</evidence>
<comment type="catalytic activity">
    <reaction evidence="12">
        <text>a primary methyl amine + O2 + H2O = an aldehyde + H2O2 + NH4(+)</text>
        <dbReference type="Rhea" id="RHEA:16153"/>
        <dbReference type="ChEBI" id="CHEBI:15377"/>
        <dbReference type="ChEBI" id="CHEBI:15379"/>
        <dbReference type="ChEBI" id="CHEBI:16240"/>
        <dbReference type="ChEBI" id="CHEBI:17478"/>
        <dbReference type="ChEBI" id="CHEBI:28938"/>
        <dbReference type="ChEBI" id="CHEBI:228804"/>
        <dbReference type="EC" id="1.4.3.21"/>
    </reaction>
</comment>
<feature type="signal peptide" evidence="17">
    <location>
        <begin position="1"/>
        <end position="21"/>
    </location>
</feature>
<dbReference type="InterPro" id="IPR000269">
    <property type="entry name" value="Cu_amine_oxidase"/>
</dbReference>
<evidence type="ECO:0000256" key="8">
    <source>
        <dbReference type="ARBA" id="ARBA00023002"/>
    </source>
</evidence>
<sequence length="1078" mass="119718">MHWTVLTLLIGAFSFSGVAQASLQHIDGCSEDSCIAPATPTSSSSASSIVSNATISCPTTTNWPGWVGIKYAFIFGDSYTTTGFNTNLTQPAPGNPLGNPAYPGSTVSNGPNWVDYLTLEYNSSLLLTYNLAYSGATIDSALVAPFEPTVLSVSEQIENEFLPAYGSQTSPPWSSDDTIFAIFDGINDVGNSYHDGTPATTTLDAEIFDAYEGLVQILYNAGGRNFLFLNVPPVDRAPVTTAQGNSSQAQEKADIAVWNAAVVTMAQGLKAAHPDMNVFIYDTNSLFTAVLDDPSSFPQTSIYQNTTAYCVAYENGTPTIDYFDPSCGIPVNEYFWFNGLHPTYPIHDVLAEQVSLLLEDGPNVPLQFSLNTQISYFVLFEKSKASTATMALDRLKSVAHHVTGTAPPPHPFDPLSNAEIESAVKVIREAHGQVNFNAVTLWEPRKKEMLKWLEDPEHTARPARVADVVAIALGGKVYEGLVDLKESKVLKWEHIEGVQPLKKITAEDLQIVEHIARKDEKVIEQCVLSGIPREEMHKVYCDPWTIGYDHRFGSNVRLQQALMYYRPNIDDSQYSFPLDFCPIYDAEKQEIIHIDIPEVRRPLRREKPNNFHPASIEKEIGYRTDIKPINITQPEGVSFKVDGRIISWQNFSMHIGFNYKEGIVLNNITYNDHGNVRPIFYRLSLAEMVVPYGNPEHPHQRKHAFDLGEYGGGYMTNSLSLGCDCKGAIHYMDAAFVNRAGESATIKNAICIHEEDDGILFKHTDFRDNSVIVTRARKLIISHIFTAANYDYCVYWVFHQDGTVQLDVKLTGILNTYSMNPGEDTKGWGTEVYPGVNAHNHQHLFCLRIDSNIDGPNNTVFQVDATPGEGEVGSKENPYGNAFYAKRTKFSTVKESLSDYNGVTSRTWDMVNPNKLNPYSHKPVSYKLVSREVPKLLPKEHSLVWKRAGFARHAVHVTKYSDDQLHPAGRHVPQTSGEPSRGIPEWIADGSASIDNEDIVLWHTFGITHFPSPEDFPIMPTEPMTLLLRPRNFFEKNPALDVPPSYCSTPSQLAGSGAILDARDKVSELAKTEKCCAK</sequence>
<evidence type="ECO:0000256" key="3">
    <source>
        <dbReference type="ARBA" id="ARBA00001947"/>
    </source>
</evidence>
<feature type="domain" description="Copper amine oxidase N2-terminal" evidence="19">
    <location>
        <begin position="410"/>
        <end position="494"/>
    </location>
</feature>
<comment type="cofactor">
    <cofactor evidence="1">
        <name>Cu cation</name>
        <dbReference type="ChEBI" id="CHEBI:23378"/>
    </cofactor>
</comment>
<keyword evidence="9 15" id="KW-0186">Copper</keyword>
<dbReference type="FunFam" id="2.70.98.20:FF:000001">
    <property type="entry name" value="Amine oxidase"/>
    <property type="match status" value="1"/>
</dbReference>
<evidence type="ECO:0000256" key="4">
    <source>
        <dbReference type="ARBA" id="ARBA00007983"/>
    </source>
</evidence>
<dbReference type="InterPro" id="IPR049948">
    <property type="entry name" value="Cu_Am_ox_TPQ-bd"/>
</dbReference>
<evidence type="ECO:0000256" key="1">
    <source>
        <dbReference type="ARBA" id="ARBA00001935"/>
    </source>
</evidence>
<comment type="PTM">
    <text evidence="14 15">Topaquinone (TPQ) is generated by copper-dependent autoxidation of a specific tyrosyl residue.</text>
</comment>
<dbReference type="FunFam" id="3.10.450.40:FF:000019">
    <property type="entry name" value="Amine oxidase"/>
    <property type="match status" value="1"/>
</dbReference>
<dbReference type="CDD" id="cd01846">
    <property type="entry name" value="fatty_acyltransferase_like"/>
    <property type="match status" value="1"/>
</dbReference>
<dbReference type="Gene3D" id="2.70.98.20">
    <property type="entry name" value="Copper amine oxidase, catalytic domain"/>
    <property type="match status" value="1"/>
</dbReference>
<evidence type="ECO:0000256" key="9">
    <source>
        <dbReference type="ARBA" id="ARBA00023008"/>
    </source>
</evidence>
<comment type="subunit">
    <text evidence="5">Homodimer.</text>
</comment>
<comment type="cofactor">
    <cofactor evidence="3">
        <name>Zn(2+)</name>
        <dbReference type="ChEBI" id="CHEBI:29105"/>
    </cofactor>
</comment>
<feature type="chain" id="PRO_5017727933" description="Amine oxidase" evidence="17">
    <location>
        <begin position="22"/>
        <end position="1078"/>
    </location>
</feature>
<evidence type="ECO:0000256" key="14">
    <source>
        <dbReference type="PIRSR" id="PIRSR600269-51"/>
    </source>
</evidence>
<feature type="region of interest" description="Disordered" evidence="16">
    <location>
        <begin position="961"/>
        <end position="982"/>
    </location>
</feature>
<dbReference type="PROSITE" id="PS01164">
    <property type="entry name" value="COPPER_AMINE_OXID_1"/>
    <property type="match status" value="1"/>
</dbReference>
<dbReference type="SUPFAM" id="SSF49998">
    <property type="entry name" value="Amine oxidase catalytic domain"/>
    <property type="match status" value="1"/>
</dbReference>
<keyword evidence="6 15" id="KW-0479">Metal-binding</keyword>
<dbReference type="PANTHER" id="PTHR10638:SF86">
    <property type="entry name" value="COPPER AMINE OXIDASE 1-RELATED"/>
    <property type="match status" value="1"/>
</dbReference>
<evidence type="ECO:0000313" key="21">
    <source>
        <dbReference type="EMBL" id="RFU36231.1"/>
    </source>
</evidence>
<keyword evidence="11" id="KW-0464">Manganese</keyword>
<dbReference type="PROSITE" id="PS01165">
    <property type="entry name" value="COPPER_AMINE_OXID_2"/>
    <property type="match status" value="1"/>
</dbReference>
<dbReference type="InterPro" id="IPR001087">
    <property type="entry name" value="GDSL"/>
</dbReference>
<evidence type="ECO:0000256" key="12">
    <source>
        <dbReference type="ARBA" id="ARBA00048032"/>
    </source>
</evidence>
<dbReference type="Pfam" id="PF02727">
    <property type="entry name" value="Cu_amine_oxidN2"/>
    <property type="match status" value="1"/>
</dbReference>
<comment type="cofactor">
    <cofactor evidence="15">
        <name>Cu cation</name>
        <dbReference type="ChEBI" id="CHEBI:23378"/>
    </cofactor>
    <text evidence="15">Contains 1 topaquinone per subunit.</text>
</comment>
<feature type="non-terminal residue" evidence="21">
    <location>
        <position position="1"/>
    </location>
</feature>
<comment type="cofactor">
    <cofactor evidence="2">
        <name>Mn(2+)</name>
        <dbReference type="ChEBI" id="CHEBI:29035"/>
    </cofactor>
</comment>
<evidence type="ECO:0000256" key="6">
    <source>
        <dbReference type="ARBA" id="ARBA00022723"/>
    </source>
</evidence>